<proteinExistence type="predicted"/>
<feature type="transmembrane region" description="Helical" evidence="1">
    <location>
        <begin position="6"/>
        <end position="23"/>
    </location>
</feature>
<dbReference type="EMBL" id="QZAR01000169">
    <property type="protein sequence ID" value="THW85797.1"/>
    <property type="molecule type" value="Genomic_DNA"/>
</dbReference>
<evidence type="ECO:0000313" key="3">
    <source>
        <dbReference type="EMBL" id="THW85797.1"/>
    </source>
</evidence>
<evidence type="ECO:0000313" key="4">
    <source>
        <dbReference type="Proteomes" id="UP000304928"/>
    </source>
</evidence>
<reference evidence="3 4" key="1">
    <citation type="submission" date="2018-10" db="EMBL/GenBank/DDBJ databases">
        <title>Fifty Aureobasidium pullulans genomes reveal a recombining polyextremotolerant generalist.</title>
        <authorList>
            <person name="Gostincar C."/>
            <person name="Turk M."/>
            <person name="Zajc J."/>
            <person name="Gunde-Cimerman N."/>
        </authorList>
    </citation>
    <scope>NUCLEOTIDE SEQUENCE [LARGE SCALE GENOMIC DNA]</scope>
    <source>
        <strain evidence="3 4">EXF-10507</strain>
    </source>
</reference>
<keyword evidence="1" id="KW-0812">Transmembrane</keyword>
<accession>A0A4V4IUK5</accession>
<evidence type="ECO:0000256" key="2">
    <source>
        <dbReference type="SAM" id="SignalP"/>
    </source>
</evidence>
<gene>
    <name evidence="3" type="ORF">D6D15_07822</name>
</gene>
<feature type="transmembrane region" description="Helical" evidence="1">
    <location>
        <begin position="153"/>
        <end position="174"/>
    </location>
</feature>
<feature type="chain" id="PRO_5020801884" description="Mannosyltransferase" evidence="2">
    <location>
        <begin position="16"/>
        <end position="355"/>
    </location>
</feature>
<dbReference type="AlphaFoldDB" id="A0A4V4IUK5"/>
<evidence type="ECO:0000256" key="1">
    <source>
        <dbReference type="SAM" id="Phobius"/>
    </source>
</evidence>
<feature type="transmembrane region" description="Helical" evidence="1">
    <location>
        <begin position="105"/>
        <end position="133"/>
    </location>
</feature>
<feature type="transmembrane region" description="Helical" evidence="1">
    <location>
        <begin position="44"/>
        <end position="67"/>
    </location>
</feature>
<protein>
    <recommendedName>
        <fullName evidence="5">Mannosyltransferase</fullName>
    </recommendedName>
</protein>
<evidence type="ECO:0008006" key="5">
    <source>
        <dbReference type="Google" id="ProtNLM"/>
    </source>
</evidence>
<feature type="transmembrane region" description="Helical" evidence="1">
    <location>
        <begin position="73"/>
        <end position="93"/>
    </location>
</feature>
<keyword evidence="1" id="KW-0472">Membrane</keyword>
<dbReference type="Proteomes" id="UP000304928">
    <property type="component" value="Unassembled WGS sequence"/>
</dbReference>
<keyword evidence="2" id="KW-0732">Signal</keyword>
<organism evidence="3 4">
    <name type="scientific">Aureobasidium pullulans</name>
    <name type="common">Black yeast</name>
    <name type="synonym">Pullularia pullulans</name>
    <dbReference type="NCBI Taxonomy" id="5580"/>
    <lineage>
        <taxon>Eukaryota</taxon>
        <taxon>Fungi</taxon>
        <taxon>Dikarya</taxon>
        <taxon>Ascomycota</taxon>
        <taxon>Pezizomycotina</taxon>
        <taxon>Dothideomycetes</taxon>
        <taxon>Dothideomycetidae</taxon>
        <taxon>Dothideales</taxon>
        <taxon>Saccotheciaceae</taxon>
        <taxon>Aureobasidium</taxon>
    </lineage>
</organism>
<name>A0A4V4IUK5_AURPU</name>
<feature type="signal peptide" evidence="2">
    <location>
        <begin position="1"/>
        <end position="15"/>
    </location>
</feature>
<keyword evidence="1" id="KW-1133">Transmembrane helix</keyword>
<comment type="caution">
    <text evidence="3">The sequence shown here is derived from an EMBL/GenBank/DDBJ whole genome shotgun (WGS) entry which is preliminary data.</text>
</comment>
<sequence>MKGASFLLRLALASAPLLIIQYPHDIEKERLHKLLLEFLSRGQLVVETLPPLTFLIQPFMVHVWHLFPHCTSISVSNTIAELLILTSILLAFTMDSKSCRSRTTFLLEAATLLPVFFGCNISDILLCMLLVQLKRTFLAFQRLEDRQTSISSCPFLIGSLCAMVSFFAVFAAVYPSSELSSGGNYNLRYLPADFRRRLRSNSGNRNRMSSGSPFDLTFDQPTTLYIQNAGFLWTDSAVWDAEVSAFGQDEYVRSHAIESISKAYSIPEFLSHRVVFEDKIRRISPWVFQTIPSATQDDLVTQGDRVNERPLLLIRNYYTGEYLNADTNTRSIIDEHTDYRWDEGFRRHFVRLVIA</sequence>